<dbReference type="PANTHER" id="PTHR43434:SF1">
    <property type="entry name" value="PHOSPHOGLYCOLATE PHOSPHATASE"/>
    <property type="match status" value="1"/>
</dbReference>
<dbReference type="GO" id="GO:0008967">
    <property type="term" value="F:phosphoglycolate phosphatase activity"/>
    <property type="evidence" value="ECO:0007669"/>
    <property type="project" value="TreeGrafter"/>
</dbReference>
<dbReference type="GO" id="GO:0006281">
    <property type="term" value="P:DNA repair"/>
    <property type="evidence" value="ECO:0007669"/>
    <property type="project" value="TreeGrafter"/>
</dbReference>
<dbReference type="InterPro" id="IPR006439">
    <property type="entry name" value="HAD-SF_hydro_IA"/>
</dbReference>
<dbReference type="InterPro" id="IPR023214">
    <property type="entry name" value="HAD_sf"/>
</dbReference>
<dbReference type="InterPro" id="IPR041492">
    <property type="entry name" value="HAD_2"/>
</dbReference>
<dbReference type="PANTHER" id="PTHR43434">
    <property type="entry name" value="PHOSPHOGLYCOLATE PHOSPHATASE"/>
    <property type="match status" value="1"/>
</dbReference>
<dbReference type="NCBIfam" id="TIGR01549">
    <property type="entry name" value="HAD-SF-IA-v1"/>
    <property type="match status" value="1"/>
</dbReference>
<dbReference type="InterPro" id="IPR036412">
    <property type="entry name" value="HAD-like_sf"/>
</dbReference>
<dbReference type="Gene3D" id="3.40.50.1000">
    <property type="entry name" value="HAD superfamily/HAD-like"/>
    <property type="match status" value="1"/>
</dbReference>
<dbReference type="EMBL" id="UOYO01000024">
    <property type="protein sequence ID" value="VAY87342.1"/>
    <property type="molecule type" value="Genomic_DNA"/>
</dbReference>
<dbReference type="Pfam" id="PF13419">
    <property type="entry name" value="HAD_2"/>
    <property type="match status" value="1"/>
</dbReference>
<dbReference type="NCBIfam" id="TIGR01509">
    <property type="entry name" value="HAD-SF-IA-v3"/>
    <property type="match status" value="1"/>
</dbReference>
<gene>
    <name evidence="1" type="ORF">MNB_ARC-1_201</name>
</gene>
<accession>A0A3B1DSU8</accession>
<evidence type="ECO:0000313" key="1">
    <source>
        <dbReference type="EMBL" id="VAY87342.1"/>
    </source>
</evidence>
<organism evidence="1">
    <name type="scientific">hydrothermal vent metagenome</name>
    <dbReference type="NCBI Taxonomy" id="652676"/>
    <lineage>
        <taxon>unclassified sequences</taxon>
        <taxon>metagenomes</taxon>
        <taxon>ecological metagenomes</taxon>
    </lineage>
</organism>
<sequence>MKSIIFDMDGTLINSGNVIANTINYVRLHFNLKPLDKTHILACVNNPKLNSASFFYECETFTSKHSQLFEEYYDKHCISDIELYDGIKELLQTLKDDFILTIATNASATFALQMTKHLKIEHYFQDIVGADMVKQSKPNPDMINLLIKKHNFNLKNTILVGDSHKDVLSAKSANINSILVNWGFSNHQDGDALNNVEDLRKRLLEWKNV</sequence>
<proteinExistence type="predicted"/>
<dbReference type="AlphaFoldDB" id="A0A3B1DSU8"/>
<dbReference type="Gene3D" id="1.10.150.240">
    <property type="entry name" value="Putative phosphatase, domain 2"/>
    <property type="match status" value="1"/>
</dbReference>
<reference evidence="1" key="1">
    <citation type="submission" date="2018-10" db="EMBL/GenBank/DDBJ databases">
        <authorList>
            <person name="Aoki K."/>
        </authorList>
    </citation>
    <scope>NUCLEOTIDE SEQUENCE</scope>
</reference>
<dbReference type="InterPro" id="IPR050155">
    <property type="entry name" value="HAD-like_hydrolase_sf"/>
</dbReference>
<dbReference type="InterPro" id="IPR023198">
    <property type="entry name" value="PGP-like_dom2"/>
</dbReference>
<protein>
    <submittedName>
        <fullName evidence="1">Predicted phosphatase</fullName>
    </submittedName>
</protein>
<dbReference type="SUPFAM" id="SSF56784">
    <property type="entry name" value="HAD-like"/>
    <property type="match status" value="1"/>
</dbReference>
<dbReference type="SFLD" id="SFLDS00003">
    <property type="entry name" value="Haloacid_Dehalogenase"/>
    <property type="match status" value="1"/>
</dbReference>
<dbReference type="SFLD" id="SFLDG01129">
    <property type="entry name" value="C1.5:_HAD__Beta-PGM__Phosphata"/>
    <property type="match status" value="1"/>
</dbReference>
<dbReference type="GO" id="GO:0005829">
    <property type="term" value="C:cytosol"/>
    <property type="evidence" value="ECO:0007669"/>
    <property type="project" value="TreeGrafter"/>
</dbReference>
<dbReference type="SFLD" id="SFLDG01135">
    <property type="entry name" value="C1.5.6:_HAD__Beta-PGM__Phospha"/>
    <property type="match status" value="1"/>
</dbReference>
<name>A0A3B1DSU8_9ZZZZ</name>